<dbReference type="InterPro" id="IPR009057">
    <property type="entry name" value="Homeodomain-like_sf"/>
</dbReference>
<keyword evidence="1" id="KW-0805">Transcription regulation</keyword>
<evidence type="ECO:0000256" key="1">
    <source>
        <dbReference type="ARBA" id="ARBA00023015"/>
    </source>
</evidence>
<keyword evidence="7" id="KW-1185">Reference proteome</keyword>
<evidence type="ECO:0000256" key="2">
    <source>
        <dbReference type="ARBA" id="ARBA00023125"/>
    </source>
</evidence>
<evidence type="ECO:0000313" key="6">
    <source>
        <dbReference type="EMBL" id="MCF8587777.1"/>
    </source>
</evidence>
<evidence type="ECO:0000259" key="5">
    <source>
        <dbReference type="PROSITE" id="PS50977"/>
    </source>
</evidence>
<dbReference type="Proteomes" id="UP001200110">
    <property type="component" value="Unassembled WGS sequence"/>
</dbReference>
<feature type="domain" description="HTH tetR-type" evidence="5">
    <location>
        <begin position="19"/>
        <end position="79"/>
    </location>
</feature>
<organism evidence="6 7">
    <name type="scientific">Gordonia liuliyuniae</name>
    <dbReference type="NCBI Taxonomy" id="2911517"/>
    <lineage>
        <taxon>Bacteria</taxon>
        <taxon>Bacillati</taxon>
        <taxon>Actinomycetota</taxon>
        <taxon>Actinomycetes</taxon>
        <taxon>Mycobacteriales</taxon>
        <taxon>Gordoniaceae</taxon>
        <taxon>Gordonia</taxon>
    </lineage>
</organism>
<accession>A0ABS9IQE4</accession>
<dbReference type="Pfam" id="PF00440">
    <property type="entry name" value="TetR_N"/>
    <property type="match status" value="1"/>
</dbReference>
<comment type="caution">
    <text evidence="6">The sequence shown here is derived from an EMBL/GenBank/DDBJ whole genome shotgun (WGS) entry which is preliminary data.</text>
</comment>
<dbReference type="RefSeq" id="WP_236997005.1">
    <property type="nucleotide sequence ID" value="NZ_JAKKOR010000003.1"/>
</dbReference>
<evidence type="ECO:0000256" key="3">
    <source>
        <dbReference type="ARBA" id="ARBA00023163"/>
    </source>
</evidence>
<name>A0ABS9IQE4_9ACTN</name>
<dbReference type="EMBL" id="JAKKOR010000003">
    <property type="protein sequence ID" value="MCF8587777.1"/>
    <property type="molecule type" value="Genomic_DNA"/>
</dbReference>
<proteinExistence type="predicted"/>
<dbReference type="PROSITE" id="PS50977">
    <property type="entry name" value="HTH_TETR_2"/>
    <property type="match status" value="1"/>
</dbReference>
<keyword evidence="2 4" id="KW-0238">DNA-binding</keyword>
<sequence length="202" mass="21859">MTPPRSPAGRATPRQQRSIAMRERLLSEAVRLLEEHPGTRPTTQQIADNADVSIGTVYRYFASMDPLIEELRSNAVRDISADLAAGVGAALGQEPVDSMVTVVEALTSSFERHTPILSVTMTASDEARLWPDAEGPLLALARVIPARLRPDLTGRELDDLVFLTMGATASLCLRIALFRPPDADRDALVGVAARMLLAAFTK</sequence>
<reference evidence="6 7" key="1">
    <citation type="submission" date="2022-01" db="EMBL/GenBank/DDBJ databases">
        <authorList>
            <person name="Huang Y."/>
        </authorList>
    </citation>
    <scope>NUCLEOTIDE SEQUENCE [LARGE SCALE GENOMIC DNA]</scope>
    <source>
        <strain evidence="6 7">HY366</strain>
    </source>
</reference>
<keyword evidence="3" id="KW-0804">Transcription</keyword>
<dbReference type="PANTHER" id="PTHR30055:SF234">
    <property type="entry name" value="HTH-TYPE TRANSCRIPTIONAL REGULATOR BETI"/>
    <property type="match status" value="1"/>
</dbReference>
<dbReference type="InterPro" id="IPR001647">
    <property type="entry name" value="HTH_TetR"/>
</dbReference>
<dbReference type="InterPro" id="IPR050109">
    <property type="entry name" value="HTH-type_TetR-like_transc_reg"/>
</dbReference>
<gene>
    <name evidence="6" type="ORF">L5G33_04740</name>
</gene>
<dbReference type="SUPFAM" id="SSF46689">
    <property type="entry name" value="Homeodomain-like"/>
    <property type="match status" value="1"/>
</dbReference>
<dbReference type="PANTHER" id="PTHR30055">
    <property type="entry name" value="HTH-TYPE TRANSCRIPTIONAL REGULATOR RUTR"/>
    <property type="match status" value="1"/>
</dbReference>
<dbReference type="Gene3D" id="1.10.357.10">
    <property type="entry name" value="Tetracycline Repressor, domain 2"/>
    <property type="match status" value="1"/>
</dbReference>
<evidence type="ECO:0000313" key="7">
    <source>
        <dbReference type="Proteomes" id="UP001200110"/>
    </source>
</evidence>
<feature type="DNA-binding region" description="H-T-H motif" evidence="4">
    <location>
        <begin position="42"/>
        <end position="61"/>
    </location>
</feature>
<protein>
    <submittedName>
        <fullName evidence="6">TetR/AcrR family transcriptional regulator</fullName>
    </submittedName>
</protein>
<evidence type="ECO:0000256" key="4">
    <source>
        <dbReference type="PROSITE-ProRule" id="PRU00335"/>
    </source>
</evidence>